<feature type="transmembrane region" description="Helical" evidence="1">
    <location>
        <begin position="25"/>
        <end position="49"/>
    </location>
</feature>
<feature type="transmembrane region" description="Helical" evidence="1">
    <location>
        <begin position="76"/>
        <end position="96"/>
    </location>
</feature>
<evidence type="ECO:0008006" key="4">
    <source>
        <dbReference type="Google" id="ProtNLM"/>
    </source>
</evidence>
<keyword evidence="1" id="KW-0812">Transmembrane</keyword>
<reference evidence="2 3" key="1">
    <citation type="journal article" date="2014" name="PLoS Genet.">
        <title>Phylogenetically driven sequencing of extremely halophilic archaea reveals strategies for static and dynamic osmo-response.</title>
        <authorList>
            <person name="Becker E.A."/>
            <person name="Seitzer P.M."/>
            <person name="Tritt A."/>
            <person name="Larsen D."/>
            <person name="Krusor M."/>
            <person name="Yao A.I."/>
            <person name="Wu D."/>
            <person name="Madern D."/>
            <person name="Eisen J.A."/>
            <person name="Darling A.E."/>
            <person name="Facciotti M.T."/>
        </authorList>
    </citation>
    <scope>NUCLEOTIDE SEQUENCE [LARGE SCALE GENOMIC DNA]</scope>
    <source>
        <strain evidence="2 3">JCM 14624</strain>
    </source>
</reference>
<accession>M0BIN2</accession>
<evidence type="ECO:0000313" key="3">
    <source>
        <dbReference type="Proteomes" id="UP000011560"/>
    </source>
</evidence>
<feature type="transmembrane region" description="Helical" evidence="1">
    <location>
        <begin position="108"/>
        <end position="126"/>
    </location>
</feature>
<dbReference type="Proteomes" id="UP000011560">
    <property type="component" value="Unassembled WGS sequence"/>
</dbReference>
<keyword evidence="1" id="KW-1133">Transmembrane helix</keyword>
<evidence type="ECO:0000313" key="2">
    <source>
        <dbReference type="EMBL" id="ELZ10715.1"/>
    </source>
</evidence>
<dbReference type="AlphaFoldDB" id="M0BIN2"/>
<protein>
    <recommendedName>
        <fullName evidence="4">DUF2243 domain-containing protein</fullName>
    </recommendedName>
</protein>
<comment type="caution">
    <text evidence="2">The sequence shown here is derived from an EMBL/GenBank/DDBJ whole genome shotgun (WGS) entry which is preliminary data.</text>
</comment>
<name>M0BIN2_9EURY</name>
<dbReference type="PATRIC" id="fig|1227490.4.peg.1599"/>
<dbReference type="Pfam" id="PF10002">
    <property type="entry name" value="DUF2243"/>
    <property type="match status" value="1"/>
</dbReference>
<keyword evidence="3" id="KW-1185">Reference proteome</keyword>
<sequence>MGHLMADDVTTDATRFGLPVRVVPLVKAGVVLGIGLGGFVDGIVLHQLLQVHHMVSARRPPTTMAGMEANVVADGLFHAGTYLFTIVGIVLLYRAWRHPAVPPAGRTIFGSVLMGFGLFNLVEGVVDHHLLVLHRVWPAGPGPPLLWDVLFLLSGVALLVGGYAIARSDSAVASER</sequence>
<proteinExistence type="predicted"/>
<dbReference type="InterPro" id="IPR018719">
    <property type="entry name" value="DUF2243_membrane"/>
</dbReference>
<feature type="transmembrane region" description="Helical" evidence="1">
    <location>
        <begin position="146"/>
        <end position="166"/>
    </location>
</feature>
<dbReference type="EMBL" id="AOIQ01000014">
    <property type="protein sequence ID" value="ELZ10715.1"/>
    <property type="molecule type" value="Genomic_DNA"/>
</dbReference>
<gene>
    <name evidence="2" type="ORF">C479_07888</name>
</gene>
<keyword evidence="1" id="KW-0472">Membrane</keyword>
<dbReference type="STRING" id="1227490.C479_07888"/>
<organism evidence="2 3">
    <name type="scientific">Halovivax asiaticus JCM 14624</name>
    <dbReference type="NCBI Taxonomy" id="1227490"/>
    <lineage>
        <taxon>Archaea</taxon>
        <taxon>Methanobacteriati</taxon>
        <taxon>Methanobacteriota</taxon>
        <taxon>Stenosarchaea group</taxon>
        <taxon>Halobacteria</taxon>
        <taxon>Halobacteriales</taxon>
        <taxon>Natrialbaceae</taxon>
        <taxon>Halovivax</taxon>
    </lineage>
</organism>
<evidence type="ECO:0000256" key="1">
    <source>
        <dbReference type="SAM" id="Phobius"/>
    </source>
</evidence>